<dbReference type="EMBL" id="BMAV01020699">
    <property type="protein sequence ID" value="GFY74366.1"/>
    <property type="molecule type" value="Genomic_DNA"/>
</dbReference>
<proteinExistence type="predicted"/>
<keyword evidence="2" id="KW-1185">Reference proteome</keyword>
<reference evidence="1" key="1">
    <citation type="submission" date="2020-08" db="EMBL/GenBank/DDBJ databases">
        <title>Multicomponent nature underlies the extraordinary mechanical properties of spider dragline silk.</title>
        <authorList>
            <person name="Kono N."/>
            <person name="Nakamura H."/>
            <person name="Mori M."/>
            <person name="Yoshida Y."/>
            <person name="Ohtoshi R."/>
            <person name="Malay A.D."/>
            <person name="Moran D.A.P."/>
            <person name="Tomita M."/>
            <person name="Numata K."/>
            <person name="Arakawa K."/>
        </authorList>
    </citation>
    <scope>NUCLEOTIDE SEQUENCE</scope>
</reference>
<protein>
    <submittedName>
        <fullName evidence="1">Uncharacterized protein</fullName>
    </submittedName>
</protein>
<name>A0A8X6YK22_9ARAC</name>
<evidence type="ECO:0000313" key="1">
    <source>
        <dbReference type="EMBL" id="GFY74366.1"/>
    </source>
</evidence>
<evidence type="ECO:0000313" key="2">
    <source>
        <dbReference type="Proteomes" id="UP000886998"/>
    </source>
</evidence>
<sequence length="118" mass="13514">MTLWLGTSTRSIILGTHIPNKKKQDSPFYPNSPFRQHIIFGTHIPYKTYKIPHSTQIHHFDSTRITIHALPEPTHFRRTYRNSPIDIVISKGARNIKSSSIPELSSDHNSVPFEVGLD</sequence>
<dbReference type="AlphaFoldDB" id="A0A8X6YK22"/>
<dbReference type="OrthoDB" id="10564002at2759"/>
<gene>
    <name evidence="1" type="ORF">TNIN_60131</name>
</gene>
<dbReference type="Proteomes" id="UP000886998">
    <property type="component" value="Unassembled WGS sequence"/>
</dbReference>
<accession>A0A8X6YK22</accession>
<organism evidence="1 2">
    <name type="scientific">Trichonephila inaurata madagascariensis</name>
    <dbReference type="NCBI Taxonomy" id="2747483"/>
    <lineage>
        <taxon>Eukaryota</taxon>
        <taxon>Metazoa</taxon>
        <taxon>Ecdysozoa</taxon>
        <taxon>Arthropoda</taxon>
        <taxon>Chelicerata</taxon>
        <taxon>Arachnida</taxon>
        <taxon>Araneae</taxon>
        <taxon>Araneomorphae</taxon>
        <taxon>Entelegynae</taxon>
        <taxon>Araneoidea</taxon>
        <taxon>Nephilidae</taxon>
        <taxon>Trichonephila</taxon>
        <taxon>Trichonephila inaurata</taxon>
    </lineage>
</organism>
<comment type="caution">
    <text evidence="1">The sequence shown here is derived from an EMBL/GenBank/DDBJ whole genome shotgun (WGS) entry which is preliminary data.</text>
</comment>